<gene>
    <name evidence="2" type="ORF">SAMN05192589_111130</name>
</gene>
<dbReference type="InterPro" id="IPR014553">
    <property type="entry name" value="Aminopept"/>
</dbReference>
<dbReference type="PIRSF" id="PIRSF029285">
    <property type="entry name" value="Aminopept"/>
    <property type="match status" value="1"/>
</dbReference>
<evidence type="ECO:0000256" key="1">
    <source>
        <dbReference type="SAM" id="SignalP"/>
    </source>
</evidence>
<dbReference type="AlphaFoldDB" id="A0A1G6ZLC7"/>
<dbReference type="OrthoDB" id="357991at2"/>
<keyword evidence="2" id="KW-0378">Hydrolase</keyword>
<accession>A0A1G6ZLC7</accession>
<sequence length="392" mass="43210">MPLTPSSTPLARLPQRLLLACSLLLSGCASTGQSLAYYWQSVRGHLQLMHAAEPIDAWLARGDTSQALRDRLALAQEARRFAVAELGLPDNASYRRYADLGRRAAVWNVVAAKPYSLTLHRWCFPITGCIGYRGYFNEADARAEAARLAAEGLEVGVYGVPAYSTLGYMNWAGGDPLLNTFIGWPEGEFVRLLFHELAHQVVYANGDTLFNESFATAVERLGVERWLAERATPQARADYAHGDDRRNAFRALTRAARERLAALYAAHGSDAPEGTASAPPDAQVETLKKDAMQAFRADYAALRARWIAEDGATPAQLAGYDRWVAEANNAAFGAQAAYDEWVPAFEALFQREGRDWPRFYDAVKHLAAQLPEQRQAAMRALLPAKTPEKPIA</sequence>
<name>A0A1G6ZLC7_9BURK</name>
<protein>
    <submittedName>
        <fullName evidence="2">Predicted aminopeptidase</fullName>
    </submittedName>
</protein>
<organism evidence="2 3">
    <name type="scientific">Paracidovorax valerianellae</name>
    <dbReference type="NCBI Taxonomy" id="187868"/>
    <lineage>
        <taxon>Bacteria</taxon>
        <taxon>Pseudomonadati</taxon>
        <taxon>Pseudomonadota</taxon>
        <taxon>Betaproteobacteria</taxon>
        <taxon>Burkholderiales</taxon>
        <taxon>Comamonadaceae</taxon>
        <taxon>Paracidovorax</taxon>
    </lineage>
</organism>
<keyword evidence="2" id="KW-0645">Protease</keyword>
<dbReference type="EMBL" id="FMZC01000011">
    <property type="protein sequence ID" value="SDE03223.1"/>
    <property type="molecule type" value="Genomic_DNA"/>
</dbReference>
<proteinExistence type="predicted"/>
<evidence type="ECO:0000313" key="3">
    <source>
        <dbReference type="Proteomes" id="UP000198781"/>
    </source>
</evidence>
<feature type="signal peptide" evidence="1">
    <location>
        <begin position="1"/>
        <end position="36"/>
    </location>
</feature>
<keyword evidence="2" id="KW-0031">Aminopeptidase</keyword>
<evidence type="ECO:0000313" key="2">
    <source>
        <dbReference type="EMBL" id="SDE03223.1"/>
    </source>
</evidence>
<reference evidence="2 3" key="1">
    <citation type="submission" date="2016-10" db="EMBL/GenBank/DDBJ databases">
        <authorList>
            <person name="de Groot N.N."/>
        </authorList>
    </citation>
    <scope>NUCLEOTIDE SEQUENCE [LARGE SCALE GENOMIC DNA]</scope>
    <source>
        <strain evidence="2 3">DSM 16619</strain>
    </source>
</reference>
<keyword evidence="3" id="KW-1185">Reference proteome</keyword>
<dbReference type="Pfam" id="PF10023">
    <property type="entry name" value="Aminopep"/>
    <property type="match status" value="1"/>
</dbReference>
<dbReference type="Proteomes" id="UP000198781">
    <property type="component" value="Unassembled WGS sequence"/>
</dbReference>
<feature type="chain" id="PRO_5011545869" evidence="1">
    <location>
        <begin position="37"/>
        <end position="392"/>
    </location>
</feature>
<keyword evidence="1" id="KW-0732">Signal</keyword>
<dbReference type="GO" id="GO:0004177">
    <property type="term" value="F:aminopeptidase activity"/>
    <property type="evidence" value="ECO:0007669"/>
    <property type="project" value="UniProtKB-KW"/>
</dbReference>
<dbReference type="STRING" id="187868.SAMN05192589_111130"/>
<dbReference type="RefSeq" id="WP_092744901.1">
    <property type="nucleotide sequence ID" value="NZ_FMZC01000011.1"/>
</dbReference>